<gene>
    <name evidence="2" type="ORF">QVD17_21801</name>
</gene>
<dbReference type="PANTHER" id="PTHR13228">
    <property type="entry name" value="CONSERVED OLIGOMERIC GOLGI COMPLEX COMPONENT 5"/>
    <property type="match status" value="1"/>
</dbReference>
<dbReference type="Proteomes" id="UP001229421">
    <property type="component" value="Unassembled WGS sequence"/>
</dbReference>
<protein>
    <recommendedName>
        <fullName evidence="1">Conserved oligomeric Golgi complex subunit 5 N-terminal domain-containing protein</fullName>
    </recommendedName>
</protein>
<organism evidence="2 3">
    <name type="scientific">Tagetes erecta</name>
    <name type="common">African marigold</name>
    <dbReference type="NCBI Taxonomy" id="13708"/>
    <lineage>
        <taxon>Eukaryota</taxon>
        <taxon>Viridiplantae</taxon>
        <taxon>Streptophyta</taxon>
        <taxon>Embryophyta</taxon>
        <taxon>Tracheophyta</taxon>
        <taxon>Spermatophyta</taxon>
        <taxon>Magnoliopsida</taxon>
        <taxon>eudicotyledons</taxon>
        <taxon>Gunneridae</taxon>
        <taxon>Pentapetalae</taxon>
        <taxon>asterids</taxon>
        <taxon>campanulids</taxon>
        <taxon>Asterales</taxon>
        <taxon>Asteraceae</taxon>
        <taxon>Asteroideae</taxon>
        <taxon>Heliantheae alliance</taxon>
        <taxon>Tageteae</taxon>
        <taxon>Tagetes</taxon>
    </lineage>
</organism>
<dbReference type="AlphaFoldDB" id="A0AAD8NT75"/>
<accession>A0AAD8NT75</accession>
<proteinExistence type="predicted"/>
<name>A0AAD8NT75_TARER</name>
<evidence type="ECO:0000259" key="1">
    <source>
        <dbReference type="Pfam" id="PF10392"/>
    </source>
</evidence>
<reference evidence="2" key="1">
    <citation type="journal article" date="2023" name="bioRxiv">
        <title>Improved chromosome-level genome assembly for marigold (Tagetes erecta).</title>
        <authorList>
            <person name="Jiang F."/>
            <person name="Yuan L."/>
            <person name="Wang S."/>
            <person name="Wang H."/>
            <person name="Xu D."/>
            <person name="Wang A."/>
            <person name="Fan W."/>
        </authorList>
    </citation>
    <scope>NUCLEOTIDE SEQUENCE</scope>
    <source>
        <strain evidence="2">WSJ</strain>
        <tissue evidence="2">Leaf</tissue>
    </source>
</reference>
<dbReference type="GO" id="GO:0017119">
    <property type="term" value="C:Golgi transport complex"/>
    <property type="evidence" value="ECO:0007669"/>
    <property type="project" value="InterPro"/>
</dbReference>
<comment type="caution">
    <text evidence="2">The sequence shown here is derived from an EMBL/GenBank/DDBJ whole genome shotgun (WGS) entry which is preliminary data.</text>
</comment>
<dbReference type="PANTHER" id="PTHR13228:SF3">
    <property type="entry name" value="CONSERVED OLIGOMERIC GOLGI COMPLEX SUBUNIT 5"/>
    <property type="match status" value="1"/>
</dbReference>
<dbReference type="Pfam" id="PF10392">
    <property type="entry name" value="COG5_N"/>
    <property type="match status" value="1"/>
</dbReference>
<keyword evidence="3" id="KW-1185">Reference proteome</keyword>
<evidence type="ECO:0000313" key="3">
    <source>
        <dbReference type="Proteomes" id="UP001229421"/>
    </source>
</evidence>
<sequence>MYDNSRLMFLCSEGLSRHDDLLSQLSSVKDADTSLTSIRSAVSTLQSSVRRIRSEIADPNRQIRSKTVQLSNLHFNVDLLQSTVRFVRLSKKLRDVMAEECECCFGYEDDIFWWRFWWTERDTEKWNTADW</sequence>
<feature type="domain" description="Conserved oligomeric Golgi complex subunit 5 N-terminal" evidence="1">
    <location>
        <begin position="15"/>
        <end position="93"/>
    </location>
</feature>
<dbReference type="EMBL" id="JAUHHV010000006">
    <property type="protein sequence ID" value="KAK1420304.1"/>
    <property type="molecule type" value="Genomic_DNA"/>
</dbReference>
<dbReference type="GO" id="GO:0006891">
    <property type="term" value="P:intra-Golgi vesicle-mediated transport"/>
    <property type="evidence" value="ECO:0007669"/>
    <property type="project" value="InterPro"/>
</dbReference>
<dbReference type="InterPro" id="IPR049176">
    <property type="entry name" value="COG5_N"/>
</dbReference>
<evidence type="ECO:0000313" key="2">
    <source>
        <dbReference type="EMBL" id="KAK1420304.1"/>
    </source>
</evidence>
<dbReference type="InterPro" id="IPR019465">
    <property type="entry name" value="Cog5"/>
</dbReference>